<evidence type="ECO:0000256" key="6">
    <source>
        <dbReference type="ARBA" id="ARBA00023034"/>
    </source>
</evidence>
<comment type="caution">
    <text evidence="9">The sequence shown here is derived from an EMBL/GenBank/DDBJ whole genome shotgun (WGS) entry which is preliminary data.</text>
</comment>
<dbReference type="InterPro" id="IPR007194">
    <property type="entry name" value="TRAPP_component"/>
</dbReference>
<dbReference type="InterPro" id="IPR037992">
    <property type="entry name" value="TRAPPC6/Trs33"/>
</dbReference>
<dbReference type="CDD" id="cd14944">
    <property type="entry name" value="TRAPPC6A_Trs33"/>
    <property type="match status" value="1"/>
</dbReference>
<dbReference type="PANTHER" id="PTHR12817:SF0">
    <property type="entry name" value="GEO08327P1"/>
    <property type="match status" value="1"/>
</dbReference>
<accession>A0A7I8VCU9</accession>
<gene>
    <name evidence="9" type="ORF">DGYR_LOCUS2210</name>
</gene>
<comment type="function">
    <text evidence="7">Component of a transport protein particle (TRAPP) complex that may function in specific stages of inter-organelle traffic. Specifically involved in the early development of neural circuitry, likely by controlling the frequency and amplitude of intracellular calcium transients implicated in the regulation of neuron differentiation and survival.</text>
</comment>
<evidence type="ECO:0000313" key="9">
    <source>
        <dbReference type="EMBL" id="CAD5113175.1"/>
    </source>
</evidence>
<dbReference type="GO" id="GO:0005801">
    <property type="term" value="C:cis-Golgi network"/>
    <property type="evidence" value="ECO:0007669"/>
    <property type="project" value="TreeGrafter"/>
</dbReference>
<dbReference type="SUPFAM" id="SSF111126">
    <property type="entry name" value="Ligand-binding domain in the NO signalling and Golgi transport"/>
    <property type="match status" value="1"/>
</dbReference>
<evidence type="ECO:0000256" key="3">
    <source>
        <dbReference type="ARBA" id="ARBA00006218"/>
    </source>
</evidence>
<dbReference type="Gene3D" id="3.30.1380.20">
    <property type="entry name" value="Trafficking protein particle complex subunit 3"/>
    <property type="match status" value="1"/>
</dbReference>
<reference evidence="9 10" key="1">
    <citation type="submission" date="2020-08" db="EMBL/GenBank/DDBJ databases">
        <authorList>
            <person name="Hejnol A."/>
        </authorList>
    </citation>
    <scope>NUCLEOTIDE SEQUENCE [LARGE SCALE GENOMIC DNA]</scope>
</reference>
<dbReference type="PANTHER" id="PTHR12817">
    <property type="entry name" value="TRAFFICKING PROTEIN PARTICLE COMPLEX SUBUNIT 6B"/>
    <property type="match status" value="1"/>
</dbReference>
<dbReference type="GO" id="GO:0005802">
    <property type="term" value="C:trans-Golgi network"/>
    <property type="evidence" value="ECO:0007669"/>
    <property type="project" value="TreeGrafter"/>
</dbReference>
<sequence length="157" mass="18088">MSIGEDIIFEYLHMEIVNVVAGREGIHNKDLIVSKLEKMGHRVGQGMIDRFTKDSPRFKDELDIMKFICKDFWTAVFKKQVDNLRTNHQGVYVLLDKKFRLLTHLSSEKEYVEIAPKFIAFSCGLIRGALSNFGLISIVTADVNSLPECRFQVQIHR</sequence>
<protein>
    <recommendedName>
        <fullName evidence="8">Trafficking protein particle complex subunit 6B</fullName>
    </recommendedName>
</protein>
<dbReference type="FunFam" id="3.30.1380.20:FF:000004">
    <property type="entry name" value="Trafficking protein particle complex subunit 6B"/>
    <property type="match status" value="1"/>
</dbReference>
<dbReference type="GO" id="GO:0006888">
    <property type="term" value="P:endoplasmic reticulum to Golgi vesicle-mediated transport"/>
    <property type="evidence" value="ECO:0007669"/>
    <property type="project" value="TreeGrafter"/>
</dbReference>
<dbReference type="Proteomes" id="UP000549394">
    <property type="component" value="Unassembled WGS sequence"/>
</dbReference>
<dbReference type="OrthoDB" id="941624at2759"/>
<name>A0A7I8VCU9_9ANNE</name>
<dbReference type="GO" id="GO:0007399">
    <property type="term" value="P:nervous system development"/>
    <property type="evidence" value="ECO:0007669"/>
    <property type="project" value="UniProtKB-KW"/>
</dbReference>
<dbReference type="InterPro" id="IPR024096">
    <property type="entry name" value="NO_sig/Golgi_transp_ligand-bd"/>
</dbReference>
<evidence type="ECO:0000256" key="5">
    <source>
        <dbReference type="ARBA" id="ARBA00022902"/>
    </source>
</evidence>
<keyword evidence="5" id="KW-0524">Neurogenesis</keyword>
<evidence type="ECO:0000256" key="8">
    <source>
        <dbReference type="ARBA" id="ARBA00074542"/>
    </source>
</evidence>
<evidence type="ECO:0000256" key="1">
    <source>
        <dbReference type="ARBA" id="ARBA00004222"/>
    </source>
</evidence>
<dbReference type="Pfam" id="PF04051">
    <property type="entry name" value="TRAPP"/>
    <property type="match status" value="1"/>
</dbReference>
<dbReference type="AlphaFoldDB" id="A0A7I8VCU9"/>
<keyword evidence="4" id="KW-0256">Endoplasmic reticulum</keyword>
<comment type="subcellular location">
    <subcellularLocation>
        <location evidence="2">Endoplasmic reticulum</location>
    </subcellularLocation>
    <subcellularLocation>
        <location evidence="1">Golgi apparatus</location>
        <location evidence="1">cis-Golgi network</location>
    </subcellularLocation>
</comment>
<dbReference type="EMBL" id="CAJFCJ010000003">
    <property type="protein sequence ID" value="CAD5113175.1"/>
    <property type="molecule type" value="Genomic_DNA"/>
</dbReference>
<organism evidence="9 10">
    <name type="scientific">Dimorphilus gyrociliatus</name>
    <dbReference type="NCBI Taxonomy" id="2664684"/>
    <lineage>
        <taxon>Eukaryota</taxon>
        <taxon>Metazoa</taxon>
        <taxon>Spiralia</taxon>
        <taxon>Lophotrochozoa</taxon>
        <taxon>Annelida</taxon>
        <taxon>Polychaeta</taxon>
        <taxon>Polychaeta incertae sedis</taxon>
        <taxon>Dinophilidae</taxon>
        <taxon>Dimorphilus</taxon>
    </lineage>
</organism>
<evidence type="ECO:0000256" key="7">
    <source>
        <dbReference type="ARBA" id="ARBA00057720"/>
    </source>
</evidence>
<comment type="similarity">
    <text evidence="3">Belongs to the TRAPP small subunits family. BET3 subfamily.</text>
</comment>
<evidence type="ECO:0000256" key="4">
    <source>
        <dbReference type="ARBA" id="ARBA00022824"/>
    </source>
</evidence>
<evidence type="ECO:0000256" key="2">
    <source>
        <dbReference type="ARBA" id="ARBA00004240"/>
    </source>
</evidence>
<keyword evidence="6" id="KW-0333">Golgi apparatus</keyword>
<proteinExistence type="inferred from homology"/>
<keyword evidence="10" id="KW-1185">Reference proteome</keyword>
<evidence type="ECO:0000313" key="10">
    <source>
        <dbReference type="Proteomes" id="UP000549394"/>
    </source>
</evidence>
<dbReference type="GO" id="GO:0030008">
    <property type="term" value="C:TRAPP complex"/>
    <property type="evidence" value="ECO:0007669"/>
    <property type="project" value="TreeGrafter"/>
</dbReference>
<dbReference type="GO" id="GO:0005783">
    <property type="term" value="C:endoplasmic reticulum"/>
    <property type="evidence" value="ECO:0007669"/>
    <property type="project" value="UniProtKB-SubCell"/>
</dbReference>